<comment type="caution">
    <text evidence="2">The sequence shown here is derived from an EMBL/GenBank/DDBJ whole genome shotgun (WGS) entry which is preliminary data.</text>
</comment>
<evidence type="ECO:0000313" key="3">
    <source>
        <dbReference type="Proteomes" id="UP000813824"/>
    </source>
</evidence>
<feature type="signal peptide" evidence="1">
    <location>
        <begin position="1"/>
        <end position="21"/>
    </location>
</feature>
<evidence type="ECO:0000256" key="1">
    <source>
        <dbReference type="SAM" id="SignalP"/>
    </source>
</evidence>
<keyword evidence="1" id="KW-0732">Signal</keyword>
<name>A0A8K0UW64_9AGAR</name>
<sequence length="127" mass="13365">MFTSLKLQVLCGAISIASVTALSSDFSFGKLTRIARQIQTPPSGYDPGCLTQCDAAAAAENCTTTQPVECQCTETFNQAVVDCYDCLISDSNAAGLITQEDLDNFQTGIAAIEDACKDLGVPLKSLT</sequence>
<gene>
    <name evidence="2" type="ORF">BXZ70DRAFT_1004746</name>
</gene>
<evidence type="ECO:0008006" key="4">
    <source>
        <dbReference type="Google" id="ProtNLM"/>
    </source>
</evidence>
<accession>A0A8K0UW64</accession>
<organism evidence="2 3">
    <name type="scientific">Cristinia sonorae</name>
    <dbReference type="NCBI Taxonomy" id="1940300"/>
    <lineage>
        <taxon>Eukaryota</taxon>
        <taxon>Fungi</taxon>
        <taxon>Dikarya</taxon>
        <taxon>Basidiomycota</taxon>
        <taxon>Agaricomycotina</taxon>
        <taxon>Agaricomycetes</taxon>
        <taxon>Agaricomycetidae</taxon>
        <taxon>Agaricales</taxon>
        <taxon>Pleurotineae</taxon>
        <taxon>Stephanosporaceae</taxon>
        <taxon>Cristinia</taxon>
    </lineage>
</organism>
<protein>
    <recommendedName>
        <fullName evidence="4">Extracellular membrane protein CFEM domain-containing protein</fullName>
    </recommendedName>
</protein>
<feature type="chain" id="PRO_5035468735" description="Extracellular membrane protein CFEM domain-containing protein" evidence="1">
    <location>
        <begin position="22"/>
        <end position="127"/>
    </location>
</feature>
<dbReference type="EMBL" id="JAEVFJ010000004">
    <property type="protein sequence ID" value="KAH8105227.1"/>
    <property type="molecule type" value="Genomic_DNA"/>
</dbReference>
<dbReference type="AlphaFoldDB" id="A0A8K0UW64"/>
<keyword evidence="3" id="KW-1185">Reference proteome</keyword>
<evidence type="ECO:0000313" key="2">
    <source>
        <dbReference type="EMBL" id="KAH8105227.1"/>
    </source>
</evidence>
<dbReference type="Proteomes" id="UP000813824">
    <property type="component" value="Unassembled WGS sequence"/>
</dbReference>
<reference evidence="2" key="1">
    <citation type="journal article" date="2021" name="New Phytol.">
        <title>Evolutionary innovations through gain and loss of genes in the ectomycorrhizal Boletales.</title>
        <authorList>
            <person name="Wu G."/>
            <person name="Miyauchi S."/>
            <person name="Morin E."/>
            <person name="Kuo A."/>
            <person name="Drula E."/>
            <person name="Varga T."/>
            <person name="Kohler A."/>
            <person name="Feng B."/>
            <person name="Cao Y."/>
            <person name="Lipzen A."/>
            <person name="Daum C."/>
            <person name="Hundley H."/>
            <person name="Pangilinan J."/>
            <person name="Johnson J."/>
            <person name="Barry K."/>
            <person name="LaButti K."/>
            <person name="Ng V."/>
            <person name="Ahrendt S."/>
            <person name="Min B."/>
            <person name="Choi I.G."/>
            <person name="Park H."/>
            <person name="Plett J.M."/>
            <person name="Magnuson J."/>
            <person name="Spatafora J.W."/>
            <person name="Nagy L.G."/>
            <person name="Henrissat B."/>
            <person name="Grigoriev I.V."/>
            <person name="Yang Z.L."/>
            <person name="Xu J."/>
            <person name="Martin F.M."/>
        </authorList>
    </citation>
    <scope>NUCLEOTIDE SEQUENCE</scope>
    <source>
        <strain evidence="2">KKN 215</strain>
    </source>
</reference>
<proteinExistence type="predicted"/>